<feature type="transmembrane region" description="Helical" evidence="1">
    <location>
        <begin position="25"/>
        <end position="48"/>
    </location>
</feature>
<name>A0A1V6PWH7_9EURO</name>
<keyword evidence="1" id="KW-0812">Transmembrane</keyword>
<keyword evidence="3" id="KW-1185">Reference proteome</keyword>
<sequence length="141" mass="15659">MASPTAYPPGVSPPLSTDNENDHSGLIVIMTALFLVFVLISVAARAFSSFRRHVIQRDDYLFSALVAVAISQVSLVLTQVHYGWGTRKEPSEIIDHRMLKDMPRKSWLLLYWGSPRSSLAYSMGPYSPSCNIGQTASRSQQ</sequence>
<dbReference type="PANTHER" id="PTHR39614:SF2">
    <property type="entry name" value="INTEGRAL MEMBRANE PROTEIN"/>
    <property type="match status" value="1"/>
</dbReference>
<protein>
    <submittedName>
        <fullName evidence="2">Uncharacterized protein</fullName>
    </submittedName>
</protein>
<organism evidence="2 3">
    <name type="scientific">Penicillium antarcticum</name>
    <dbReference type="NCBI Taxonomy" id="416450"/>
    <lineage>
        <taxon>Eukaryota</taxon>
        <taxon>Fungi</taxon>
        <taxon>Dikarya</taxon>
        <taxon>Ascomycota</taxon>
        <taxon>Pezizomycotina</taxon>
        <taxon>Eurotiomycetes</taxon>
        <taxon>Eurotiomycetidae</taxon>
        <taxon>Eurotiales</taxon>
        <taxon>Aspergillaceae</taxon>
        <taxon>Penicillium</taxon>
    </lineage>
</organism>
<evidence type="ECO:0000313" key="2">
    <source>
        <dbReference type="EMBL" id="OQD81370.1"/>
    </source>
</evidence>
<dbReference type="STRING" id="416450.A0A1V6PWH7"/>
<accession>A0A1V6PWH7</accession>
<proteinExistence type="predicted"/>
<evidence type="ECO:0000256" key="1">
    <source>
        <dbReference type="SAM" id="Phobius"/>
    </source>
</evidence>
<keyword evidence="1" id="KW-1133">Transmembrane helix</keyword>
<dbReference type="Proteomes" id="UP000191672">
    <property type="component" value="Unassembled WGS sequence"/>
</dbReference>
<evidence type="ECO:0000313" key="3">
    <source>
        <dbReference type="Proteomes" id="UP000191672"/>
    </source>
</evidence>
<dbReference type="PANTHER" id="PTHR39614">
    <property type="entry name" value="INTEGRAL MEMBRANE PROTEIN"/>
    <property type="match status" value="1"/>
</dbReference>
<feature type="transmembrane region" description="Helical" evidence="1">
    <location>
        <begin position="60"/>
        <end position="84"/>
    </location>
</feature>
<gene>
    <name evidence="2" type="ORF">PENANT_c028G02694</name>
</gene>
<keyword evidence="1" id="KW-0472">Membrane</keyword>
<comment type="caution">
    <text evidence="2">The sequence shown here is derived from an EMBL/GenBank/DDBJ whole genome shotgun (WGS) entry which is preliminary data.</text>
</comment>
<dbReference type="AlphaFoldDB" id="A0A1V6PWH7"/>
<dbReference type="EMBL" id="MDYN01000028">
    <property type="protein sequence ID" value="OQD81370.1"/>
    <property type="molecule type" value="Genomic_DNA"/>
</dbReference>
<reference evidence="3" key="1">
    <citation type="journal article" date="2017" name="Nat. Microbiol.">
        <title>Global analysis of biosynthetic gene clusters reveals vast potential of secondary metabolite production in Penicillium species.</title>
        <authorList>
            <person name="Nielsen J.C."/>
            <person name="Grijseels S."/>
            <person name="Prigent S."/>
            <person name="Ji B."/>
            <person name="Dainat J."/>
            <person name="Nielsen K.F."/>
            <person name="Frisvad J.C."/>
            <person name="Workman M."/>
            <person name="Nielsen J."/>
        </authorList>
    </citation>
    <scope>NUCLEOTIDE SEQUENCE [LARGE SCALE GENOMIC DNA]</scope>
    <source>
        <strain evidence="3">IBT 31811</strain>
    </source>
</reference>